<evidence type="ECO:0000313" key="2">
    <source>
        <dbReference type="Proteomes" id="UP000054567"/>
    </source>
</evidence>
<reference evidence="2" key="3">
    <citation type="journal article" date="2010" name="Genome Res.">
        <title>Population genomic sequencing of Coccidioides fungi reveals recent hybridization and transposon control.</title>
        <authorList>
            <person name="Neafsey D.E."/>
            <person name="Barker B.M."/>
            <person name="Sharpton T.J."/>
            <person name="Stajich J.E."/>
            <person name="Park D.J."/>
            <person name="Whiston E."/>
            <person name="Hung C.-Y."/>
            <person name="McMahan C."/>
            <person name="White J."/>
            <person name="Sykes S."/>
            <person name="Heiman D."/>
            <person name="Young S."/>
            <person name="Zeng Q."/>
            <person name="Abouelleil A."/>
            <person name="Aftuck L."/>
            <person name="Bessette D."/>
            <person name="Brown A."/>
            <person name="FitzGerald M."/>
            <person name="Lui A."/>
            <person name="Macdonald J.P."/>
            <person name="Priest M."/>
            <person name="Orbach M.J."/>
            <person name="Galgiani J.N."/>
            <person name="Kirkland T.N."/>
            <person name="Cole G.T."/>
            <person name="Birren B.W."/>
            <person name="Henn M.R."/>
            <person name="Taylor J.W."/>
            <person name="Rounsley S.D."/>
        </authorList>
    </citation>
    <scope>NUCLEOTIDE SEQUENCE [LARGE SCALE GENOMIC DNA]</scope>
    <source>
        <strain evidence="2">RMSCC 3488</strain>
    </source>
</reference>
<gene>
    <name evidence="1" type="ORF">CPAG_02857</name>
</gene>
<reference evidence="1 2" key="1">
    <citation type="submission" date="2007-06" db="EMBL/GenBank/DDBJ databases">
        <title>The Genome Sequence of Coccidioides posadasii RMSCC_3488.</title>
        <authorList>
            <consortium name="Coccidioides Genome Resources Consortium"/>
            <consortium name="The Broad Institute Genome Sequencing Platform"/>
            <person name="Henn M.R."/>
            <person name="Sykes S."/>
            <person name="Young S."/>
            <person name="Jaffe D."/>
            <person name="Berlin A."/>
            <person name="Alvarez P."/>
            <person name="Butler J."/>
            <person name="Gnerre S."/>
            <person name="Grabherr M."/>
            <person name="Mauceli E."/>
            <person name="Brockman W."/>
            <person name="Kodira C."/>
            <person name="Alvarado L."/>
            <person name="Zeng Q."/>
            <person name="Crawford M."/>
            <person name="Antoine C."/>
            <person name="Devon K."/>
            <person name="Galgiani J."/>
            <person name="Orsborn K."/>
            <person name="Lewis M.L."/>
            <person name="Nusbaum C."/>
            <person name="Galagan J."/>
            <person name="Birren B."/>
        </authorList>
    </citation>
    <scope>NUCLEOTIDE SEQUENCE [LARGE SCALE GENOMIC DNA]</scope>
    <source>
        <strain evidence="1 2">RMSCC 3488</strain>
    </source>
</reference>
<dbReference type="VEuPathDB" id="FungiDB:CPAG_02857"/>
<name>A0A0J6F8K1_COCPO</name>
<dbReference type="EMBL" id="DS268109">
    <property type="protein sequence ID" value="KMM66518.1"/>
    <property type="molecule type" value="Genomic_DNA"/>
</dbReference>
<dbReference type="Proteomes" id="UP000054567">
    <property type="component" value="Unassembled WGS sequence"/>
</dbReference>
<reference evidence="2" key="2">
    <citation type="journal article" date="2009" name="Genome Res.">
        <title>Comparative genomic analyses of the human fungal pathogens Coccidioides and their relatives.</title>
        <authorList>
            <person name="Sharpton T.J."/>
            <person name="Stajich J.E."/>
            <person name="Rounsley S.D."/>
            <person name="Gardner M.J."/>
            <person name="Wortman J.R."/>
            <person name="Jordar V.S."/>
            <person name="Maiti R."/>
            <person name="Kodira C.D."/>
            <person name="Neafsey D.E."/>
            <person name="Zeng Q."/>
            <person name="Hung C.-Y."/>
            <person name="McMahan C."/>
            <person name="Muszewska A."/>
            <person name="Grynberg M."/>
            <person name="Mandel M.A."/>
            <person name="Kellner E.M."/>
            <person name="Barker B.M."/>
            <person name="Galgiani J.N."/>
            <person name="Orbach M.J."/>
            <person name="Kirkland T.N."/>
            <person name="Cole G.T."/>
            <person name="Henn M.R."/>
            <person name="Birren B.W."/>
            <person name="Taylor J.W."/>
        </authorList>
    </citation>
    <scope>NUCLEOTIDE SEQUENCE [LARGE SCALE GENOMIC DNA]</scope>
    <source>
        <strain evidence="2">RMSCC 3488</strain>
    </source>
</reference>
<protein>
    <submittedName>
        <fullName evidence="1">Uncharacterized protein</fullName>
    </submittedName>
</protein>
<evidence type="ECO:0000313" key="1">
    <source>
        <dbReference type="EMBL" id="KMM66518.1"/>
    </source>
</evidence>
<proteinExistence type="predicted"/>
<dbReference type="AlphaFoldDB" id="A0A0J6F8K1"/>
<accession>A0A0J6F8K1</accession>
<sequence>MTLGGREGVRSTCEVDASFSSLSRIRTPALSRIITPAPKAIAFSHGSNVPGSRSPSGQAKLVVRQSVSVEMAFAPEELINPSMIVISFRANRFTARKKACNARVVSLALAVAVVVCC</sequence>
<organism evidence="1 2">
    <name type="scientific">Coccidioides posadasii RMSCC 3488</name>
    <dbReference type="NCBI Taxonomy" id="454284"/>
    <lineage>
        <taxon>Eukaryota</taxon>
        <taxon>Fungi</taxon>
        <taxon>Dikarya</taxon>
        <taxon>Ascomycota</taxon>
        <taxon>Pezizomycotina</taxon>
        <taxon>Eurotiomycetes</taxon>
        <taxon>Eurotiomycetidae</taxon>
        <taxon>Onygenales</taxon>
        <taxon>Onygenaceae</taxon>
        <taxon>Coccidioides</taxon>
    </lineage>
</organism>